<dbReference type="STRING" id="1462993.A6V36_29485"/>
<comment type="caution">
    <text evidence="7">The sequence shown here is derived from an EMBL/GenBank/DDBJ whole genome shotgun (WGS) entry which is preliminary data.</text>
</comment>
<dbReference type="InterPro" id="IPR001188">
    <property type="entry name" value="Sperm_putr-bd"/>
</dbReference>
<dbReference type="PANTHER" id="PTHR30222">
    <property type="entry name" value="SPERMIDINE/PUTRESCINE-BINDING PERIPLASMIC PROTEIN"/>
    <property type="match status" value="1"/>
</dbReference>
<accession>A0A1A9MY56</accession>
<evidence type="ECO:0000256" key="5">
    <source>
        <dbReference type="PIRNR" id="PIRNR019574"/>
    </source>
</evidence>
<evidence type="ECO:0000256" key="2">
    <source>
        <dbReference type="ARBA" id="ARBA00022448"/>
    </source>
</evidence>
<reference evidence="7 8" key="1">
    <citation type="submission" date="2016-04" db="EMBL/GenBank/DDBJ databases">
        <title>Reclassification of Paraburkholderia panaciterrae (Farh et al. 2015) Dobritsa &amp; Samadpour 2016 as a later homotypic synonym of Paraburkholderia ginsengiterrae (Farh et al. 2015) Dobritsa &amp; Samadpour 2016.</title>
        <authorList>
            <person name="Dobritsa A.P."/>
            <person name="Kutumbaka K."/>
            <person name="Samadpour M."/>
        </authorList>
    </citation>
    <scope>NUCLEOTIDE SEQUENCE [LARGE SCALE GENOMIC DNA]</scope>
    <source>
        <strain evidence="7 8">DCY85</strain>
    </source>
</reference>
<feature type="signal peptide" evidence="6">
    <location>
        <begin position="1"/>
        <end position="35"/>
    </location>
</feature>
<dbReference type="InterPro" id="IPR006059">
    <property type="entry name" value="SBP"/>
</dbReference>
<dbReference type="RefSeq" id="WP_064286779.1">
    <property type="nucleotide sequence ID" value="NZ_LXKA01000360.1"/>
</dbReference>
<evidence type="ECO:0000256" key="6">
    <source>
        <dbReference type="SAM" id="SignalP"/>
    </source>
</evidence>
<comment type="function">
    <text evidence="5">Required for the activity of the bacterial periplasmic transport system of putrescine.</text>
</comment>
<sequence>MNACYSGRLIRHAVAAAALLAVASLGALPATPARAADTELNVYNWSDYIGKDTIPGFEKQTGIHVKYDNYDSDDTLQAKLLAGSSGYDIVVPTSNYMAKQVQAGVYQKLDKSKLPNLANLDPVLMKITRDADPGNQYGVPYAYFTDGMGYNLQAVQKALGANAPVDSWALLFDPQNLSKLKSCGVSFLDDPVNVFAAVLQYLHKDPNSTVPADYQAAYEVLKKVRPYITQFNSSGYINDLANNDICVAFSWSGDVGIAHRRAQEAKRSYEIKFNNPKEGGLLGIDMMVIPKDAPHPEAALEWINYIEDPKVNAGITNEVFYPTANKAARAYVIPAVAQDPGVFPPEDVLNKMTLMKPLPTDILRLENRLWSQLKTGH</sequence>
<dbReference type="AlphaFoldDB" id="A0A1A9MY56"/>
<comment type="similarity">
    <text evidence="5">Belongs to the bacterial solute-binding protein PotD/PotF family.</text>
</comment>
<comment type="subcellular location">
    <subcellularLocation>
        <location evidence="1 5">Periplasm</location>
    </subcellularLocation>
</comment>
<gene>
    <name evidence="7" type="ORF">A6V37_08630</name>
</gene>
<feature type="chain" id="PRO_5008393287" description="Putrescine-binding periplasmic protein" evidence="6">
    <location>
        <begin position="36"/>
        <end position="377"/>
    </location>
</feature>
<dbReference type="OrthoDB" id="9769319at2"/>
<evidence type="ECO:0000256" key="1">
    <source>
        <dbReference type="ARBA" id="ARBA00004418"/>
    </source>
</evidence>
<protein>
    <recommendedName>
        <fullName evidence="5">Putrescine-binding periplasmic protein</fullName>
    </recommendedName>
</protein>
<keyword evidence="4 5" id="KW-0574">Periplasm</keyword>
<dbReference type="SUPFAM" id="SSF53850">
    <property type="entry name" value="Periplasmic binding protein-like II"/>
    <property type="match status" value="1"/>
</dbReference>
<dbReference type="PANTHER" id="PTHR30222:SF12">
    <property type="entry name" value="NORSPERMIDINE SENSOR"/>
    <property type="match status" value="1"/>
</dbReference>
<dbReference type="Pfam" id="PF13416">
    <property type="entry name" value="SBP_bac_8"/>
    <property type="match status" value="1"/>
</dbReference>
<proteinExistence type="inferred from homology"/>
<evidence type="ECO:0000313" key="8">
    <source>
        <dbReference type="Proteomes" id="UP000078116"/>
    </source>
</evidence>
<name>A0A1A9MY56_9BURK</name>
<dbReference type="GO" id="GO:0042597">
    <property type="term" value="C:periplasmic space"/>
    <property type="evidence" value="ECO:0007669"/>
    <property type="project" value="UniProtKB-SubCell"/>
</dbReference>
<dbReference type="EMBL" id="LXKA01000360">
    <property type="protein sequence ID" value="OAJ53447.1"/>
    <property type="molecule type" value="Genomic_DNA"/>
</dbReference>
<dbReference type="CDD" id="cd13659">
    <property type="entry name" value="PBP2_PotF"/>
    <property type="match status" value="1"/>
</dbReference>
<dbReference type="PRINTS" id="PR00909">
    <property type="entry name" value="SPERMDNBNDNG"/>
</dbReference>
<dbReference type="Gene3D" id="3.40.190.10">
    <property type="entry name" value="Periplasmic binding protein-like II"/>
    <property type="match status" value="2"/>
</dbReference>
<keyword evidence="3 6" id="KW-0732">Signal</keyword>
<dbReference type="PIRSF" id="PIRSF019574">
    <property type="entry name" value="Periplasmic_polyamine_BP"/>
    <property type="match status" value="1"/>
</dbReference>
<dbReference type="GO" id="GO:0019808">
    <property type="term" value="F:polyamine binding"/>
    <property type="evidence" value="ECO:0007669"/>
    <property type="project" value="InterPro"/>
</dbReference>
<evidence type="ECO:0000256" key="3">
    <source>
        <dbReference type="ARBA" id="ARBA00022729"/>
    </source>
</evidence>
<keyword evidence="2 5" id="KW-0813">Transport</keyword>
<evidence type="ECO:0000313" key="7">
    <source>
        <dbReference type="EMBL" id="OAJ53447.1"/>
    </source>
</evidence>
<dbReference type="GO" id="GO:0015846">
    <property type="term" value="P:polyamine transport"/>
    <property type="evidence" value="ECO:0007669"/>
    <property type="project" value="InterPro"/>
</dbReference>
<dbReference type="Proteomes" id="UP000078116">
    <property type="component" value="Unassembled WGS sequence"/>
</dbReference>
<evidence type="ECO:0000256" key="4">
    <source>
        <dbReference type="ARBA" id="ARBA00022764"/>
    </source>
</evidence>
<organism evidence="7 8">
    <name type="scientific">Paraburkholderia ginsengiterrae</name>
    <dbReference type="NCBI Taxonomy" id="1462993"/>
    <lineage>
        <taxon>Bacteria</taxon>
        <taxon>Pseudomonadati</taxon>
        <taxon>Pseudomonadota</taxon>
        <taxon>Betaproteobacteria</taxon>
        <taxon>Burkholderiales</taxon>
        <taxon>Burkholderiaceae</taxon>
        <taxon>Paraburkholderia</taxon>
    </lineage>
</organism>